<keyword evidence="3" id="KW-0206">Cytoskeleton</keyword>
<dbReference type="OrthoDB" id="296187at2759"/>
<comment type="subcellular location">
    <subcellularLocation>
        <location evidence="3">Cytoplasm</location>
        <location evidence="3">Cytoskeleton</location>
    </subcellularLocation>
</comment>
<dbReference type="Pfam" id="PF02970">
    <property type="entry name" value="TBCA"/>
    <property type="match status" value="1"/>
</dbReference>
<keyword evidence="2 3" id="KW-0143">Chaperone</keyword>
<evidence type="ECO:0000256" key="3">
    <source>
        <dbReference type="RuleBase" id="RU364030"/>
    </source>
</evidence>
<dbReference type="AlphaFoldDB" id="A0A3N4JPY7"/>
<evidence type="ECO:0000256" key="2">
    <source>
        <dbReference type="ARBA" id="ARBA00023186"/>
    </source>
</evidence>
<sequence length="53" mass="6110">MPSPTSLSIKTSSVLRLIKEEASYRKETIQQKATVERLEKEGADEKRYLNRLS</sequence>
<dbReference type="Proteomes" id="UP000276215">
    <property type="component" value="Unassembled WGS sequence"/>
</dbReference>
<dbReference type="GO" id="GO:0007021">
    <property type="term" value="P:tubulin complex assembly"/>
    <property type="evidence" value="ECO:0007669"/>
    <property type="project" value="UniProtKB-UniRule"/>
</dbReference>
<evidence type="ECO:0000256" key="1">
    <source>
        <dbReference type="ARBA" id="ARBA00006806"/>
    </source>
</evidence>
<evidence type="ECO:0000313" key="4">
    <source>
        <dbReference type="EMBL" id="RPA95924.1"/>
    </source>
</evidence>
<reference evidence="4 5" key="1">
    <citation type="journal article" date="2018" name="Nat. Ecol. Evol.">
        <title>Pezizomycetes genomes reveal the molecular basis of ectomycorrhizal truffle lifestyle.</title>
        <authorList>
            <person name="Murat C."/>
            <person name="Payen T."/>
            <person name="Noel B."/>
            <person name="Kuo A."/>
            <person name="Morin E."/>
            <person name="Chen J."/>
            <person name="Kohler A."/>
            <person name="Krizsan K."/>
            <person name="Balestrini R."/>
            <person name="Da Silva C."/>
            <person name="Montanini B."/>
            <person name="Hainaut M."/>
            <person name="Levati E."/>
            <person name="Barry K.W."/>
            <person name="Belfiori B."/>
            <person name="Cichocki N."/>
            <person name="Clum A."/>
            <person name="Dockter R.B."/>
            <person name="Fauchery L."/>
            <person name="Guy J."/>
            <person name="Iotti M."/>
            <person name="Le Tacon F."/>
            <person name="Lindquist E.A."/>
            <person name="Lipzen A."/>
            <person name="Malagnac F."/>
            <person name="Mello A."/>
            <person name="Molinier V."/>
            <person name="Miyauchi S."/>
            <person name="Poulain J."/>
            <person name="Riccioni C."/>
            <person name="Rubini A."/>
            <person name="Sitrit Y."/>
            <person name="Splivallo R."/>
            <person name="Traeger S."/>
            <person name="Wang M."/>
            <person name="Zifcakova L."/>
            <person name="Wipf D."/>
            <person name="Zambonelli A."/>
            <person name="Paolocci F."/>
            <person name="Nowrousian M."/>
            <person name="Ottonello S."/>
            <person name="Baldrian P."/>
            <person name="Spatafora J.W."/>
            <person name="Henrissat B."/>
            <person name="Nagy L.G."/>
            <person name="Aury J.M."/>
            <person name="Wincker P."/>
            <person name="Grigoriev I.V."/>
            <person name="Bonfante P."/>
            <person name="Martin F.M."/>
        </authorList>
    </citation>
    <scope>NUCLEOTIDE SEQUENCE [LARGE SCALE GENOMIC DNA]</scope>
    <source>
        <strain evidence="4 5">120613-1</strain>
    </source>
</reference>
<evidence type="ECO:0000313" key="5">
    <source>
        <dbReference type="Proteomes" id="UP000276215"/>
    </source>
</evidence>
<protein>
    <recommendedName>
        <fullName evidence="3">Tubulin-specific chaperone A</fullName>
    </recommendedName>
</protein>
<organism evidence="4 5">
    <name type="scientific">Choiromyces venosus 120613-1</name>
    <dbReference type="NCBI Taxonomy" id="1336337"/>
    <lineage>
        <taxon>Eukaryota</taxon>
        <taxon>Fungi</taxon>
        <taxon>Dikarya</taxon>
        <taxon>Ascomycota</taxon>
        <taxon>Pezizomycotina</taxon>
        <taxon>Pezizomycetes</taxon>
        <taxon>Pezizales</taxon>
        <taxon>Tuberaceae</taxon>
        <taxon>Choiromyces</taxon>
    </lineage>
</organism>
<proteinExistence type="inferred from homology"/>
<dbReference type="GO" id="GO:0007023">
    <property type="term" value="P:post-chaperonin tubulin folding pathway"/>
    <property type="evidence" value="ECO:0007669"/>
    <property type="project" value="UniProtKB-UniRule"/>
</dbReference>
<dbReference type="Gene3D" id="1.20.58.90">
    <property type="match status" value="1"/>
</dbReference>
<keyword evidence="5" id="KW-1185">Reference proteome</keyword>
<dbReference type="GO" id="GO:0005874">
    <property type="term" value="C:microtubule"/>
    <property type="evidence" value="ECO:0007669"/>
    <property type="project" value="UniProtKB-KW"/>
</dbReference>
<gene>
    <name evidence="4" type="ORF">L873DRAFT_1812281</name>
</gene>
<comment type="subunit">
    <text evidence="3">Supercomplex made of cofactors A to E. Cofactors A and D function by capturing and stabilizing tubulin in a quasi-native conformation. Cofactor E binds to the cofactor D-tubulin complex; interaction with cofactor C then causes the release of tubulin polypeptides that are committed to the native state.</text>
</comment>
<name>A0A3N4JPY7_9PEZI</name>
<keyword evidence="3" id="KW-0493">Microtubule</keyword>
<dbReference type="SUPFAM" id="SSF46988">
    <property type="entry name" value="Tubulin chaperone cofactor A"/>
    <property type="match status" value="1"/>
</dbReference>
<dbReference type="GO" id="GO:0048487">
    <property type="term" value="F:beta-tubulin binding"/>
    <property type="evidence" value="ECO:0007669"/>
    <property type="project" value="InterPro"/>
</dbReference>
<keyword evidence="3" id="KW-0963">Cytoplasm</keyword>
<comment type="similarity">
    <text evidence="1 3">Belongs to the TBCA family.</text>
</comment>
<dbReference type="InterPro" id="IPR036126">
    <property type="entry name" value="TBCA_sf"/>
</dbReference>
<dbReference type="EMBL" id="ML120420">
    <property type="protein sequence ID" value="RPA95924.1"/>
    <property type="molecule type" value="Genomic_DNA"/>
</dbReference>
<accession>A0A3N4JPY7</accession>
<dbReference type="InterPro" id="IPR004226">
    <property type="entry name" value="TBCA"/>
</dbReference>